<feature type="compositionally biased region" description="Low complexity" evidence="6">
    <location>
        <begin position="249"/>
        <end position="263"/>
    </location>
</feature>
<dbReference type="Proteomes" id="UP001556170">
    <property type="component" value="Unassembled WGS sequence"/>
</dbReference>
<evidence type="ECO:0000259" key="7">
    <source>
        <dbReference type="Pfam" id="PF00588"/>
    </source>
</evidence>
<dbReference type="InterPro" id="IPR001537">
    <property type="entry name" value="SpoU_MeTrfase"/>
</dbReference>
<dbReference type="NCBIfam" id="TIGR00050">
    <property type="entry name" value="rRNA_methyl_1"/>
    <property type="match status" value="1"/>
</dbReference>
<dbReference type="EC" id="2.1.1.200" evidence="5"/>
<dbReference type="Pfam" id="PF00588">
    <property type="entry name" value="SpoU_methylase"/>
    <property type="match status" value="1"/>
</dbReference>
<comment type="subunit">
    <text evidence="5">Homodimer.</text>
</comment>
<dbReference type="InterPro" id="IPR029026">
    <property type="entry name" value="tRNA_m1G_MTases_N"/>
</dbReference>
<evidence type="ECO:0000256" key="2">
    <source>
        <dbReference type="ARBA" id="ARBA00022603"/>
    </source>
</evidence>
<comment type="similarity">
    <text evidence="1">Belongs to the class IV-like SAM-binding methyltransferase superfamily. RNA methyltransferase TrmH family.</text>
</comment>
<comment type="subcellular location">
    <subcellularLocation>
        <location evidence="5">Cytoplasm</location>
    </subcellularLocation>
</comment>
<evidence type="ECO:0000256" key="1">
    <source>
        <dbReference type="ARBA" id="ARBA00007228"/>
    </source>
</evidence>
<keyword evidence="5" id="KW-0819">tRNA processing</keyword>
<dbReference type="SUPFAM" id="SSF75217">
    <property type="entry name" value="alpha/beta knot"/>
    <property type="match status" value="1"/>
</dbReference>
<dbReference type="Gene3D" id="1.10.8.590">
    <property type="match status" value="1"/>
</dbReference>
<keyword evidence="4 5" id="KW-0949">S-adenosyl-L-methionine</keyword>
<evidence type="ECO:0000256" key="3">
    <source>
        <dbReference type="ARBA" id="ARBA00022679"/>
    </source>
</evidence>
<comment type="function">
    <text evidence="5">Catalyzes the formation of 2'O-methylated cytidine (Cm32) or 2'O-methylated uridine (Um32) at position 32 in tRNA.</text>
</comment>
<feature type="domain" description="tRNA/rRNA methyltransferase SpoU type" evidence="7">
    <location>
        <begin position="12"/>
        <end position="161"/>
    </location>
</feature>
<accession>A0ABV3QND7</accession>
<comment type="caution">
    <text evidence="8">The sequence shown here is derived from an EMBL/GenBank/DDBJ whole genome shotgun (WGS) entry which is preliminary data.</text>
</comment>
<proteinExistence type="inferred from homology"/>
<dbReference type="PIRSF" id="PIRSF004808">
    <property type="entry name" value="LasT"/>
    <property type="match status" value="1"/>
</dbReference>
<keyword evidence="5" id="KW-0963">Cytoplasm</keyword>
<dbReference type="Gene3D" id="3.40.1280.10">
    <property type="match status" value="1"/>
</dbReference>
<evidence type="ECO:0000313" key="9">
    <source>
        <dbReference type="Proteomes" id="UP001556170"/>
    </source>
</evidence>
<dbReference type="CDD" id="cd18093">
    <property type="entry name" value="SpoU-like_TrmJ"/>
    <property type="match status" value="1"/>
</dbReference>
<evidence type="ECO:0000313" key="8">
    <source>
        <dbReference type="EMBL" id="MEW9623994.1"/>
    </source>
</evidence>
<dbReference type="GO" id="GO:0008168">
    <property type="term" value="F:methyltransferase activity"/>
    <property type="evidence" value="ECO:0007669"/>
    <property type="project" value="UniProtKB-KW"/>
</dbReference>
<dbReference type="PANTHER" id="PTHR42786">
    <property type="entry name" value="TRNA/RRNA METHYLTRANSFERASE"/>
    <property type="match status" value="1"/>
</dbReference>
<comment type="catalytic activity">
    <reaction evidence="5">
        <text>cytidine(32) in tRNA + S-adenosyl-L-methionine = 2'-O-methylcytidine(32) in tRNA + S-adenosyl-L-homocysteine + H(+)</text>
        <dbReference type="Rhea" id="RHEA:42932"/>
        <dbReference type="Rhea" id="RHEA-COMP:10288"/>
        <dbReference type="Rhea" id="RHEA-COMP:10289"/>
        <dbReference type="ChEBI" id="CHEBI:15378"/>
        <dbReference type="ChEBI" id="CHEBI:57856"/>
        <dbReference type="ChEBI" id="CHEBI:59789"/>
        <dbReference type="ChEBI" id="CHEBI:74495"/>
        <dbReference type="ChEBI" id="CHEBI:82748"/>
        <dbReference type="EC" id="2.1.1.200"/>
    </reaction>
</comment>
<evidence type="ECO:0000256" key="6">
    <source>
        <dbReference type="SAM" id="MobiDB-lite"/>
    </source>
</evidence>
<keyword evidence="3" id="KW-0808">Transferase</keyword>
<organism evidence="8 9">
    <name type="scientific">Rhodanobacter geophilus</name>
    <dbReference type="NCBI Taxonomy" id="3162488"/>
    <lineage>
        <taxon>Bacteria</taxon>
        <taxon>Pseudomonadati</taxon>
        <taxon>Pseudomonadota</taxon>
        <taxon>Gammaproteobacteria</taxon>
        <taxon>Lysobacterales</taxon>
        <taxon>Rhodanobacteraceae</taxon>
        <taxon>Rhodanobacter</taxon>
    </lineage>
</organism>
<dbReference type="EMBL" id="JBFOHL010000005">
    <property type="protein sequence ID" value="MEW9623994.1"/>
    <property type="molecule type" value="Genomic_DNA"/>
</dbReference>
<feature type="region of interest" description="Disordered" evidence="6">
    <location>
        <begin position="249"/>
        <end position="270"/>
    </location>
</feature>
<reference evidence="8 9" key="1">
    <citation type="submission" date="2024-06" db="EMBL/GenBank/DDBJ databases">
        <authorList>
            <person name="Woo H."/>
        </authorList>
    </citation>
    <scope>NUCLEOTIDE SEQUENCE [LARGE SCALE GENOMIC DNA]</scope>
    <source>
        <strain evidence="8 9">S2-g</strain>
    </source>
</reference>
<evidence type="ECO:0000256" key="4">
    <source>
        <dbReference type="ARBA" id="ARBA00022691"/>
    </source>
</evidence>
<dbReference type="RefSeq" id="WP_367844302.1">
    <property type="nucleotide sequence ID" value="NZ_JBFOHL010000005.1"/>
</dbReference>
<evidence type="ECO:0000256" key="5">
    <source>
        <dbReference type="RuleBase" id="RU362024"/>
    </source>
</evidence>
<protein>
    <recommendedName>
        <fullName evidence="5">tRNA (cytidine/uridine-2'-O-)-methyltransferase TrmJ</fullName>
        <ecNumber evidence="5">2.1.1.200</ecNumber>
    </recommendedName>
    <alternativeName>
        <fullName evidence="5">tRNA (cytidine(32)/uridine(32)-2'-O)-methyltransferase</fullName>
    </alternativeName>
    <alternativeName>
        <fullName evidence="5">tRNA Cm32/Um32 methyltransferase</fullName>
    </alternativeName>
</protein>
<comment type="catalytic activity">
    <reaction evidence="5">
        <text>uridine(32) in tRNA + S-adenosyl-L-methionine = 2'-O-methyluridine(32) in tRNA + S-adenosyl-L-homocysteine + H(+)</text>
        <dbReference type="Rhea" id="RHEA:42936"/>
        <dbReference type="Rhea" id="RHEA-COMP:10107"/>
        <dbReference type="Rhea" id="RHEA-COMP:10290"/>
        <dbReference type="ChEBI" id="CHEBI:15378"/>
        <dbReference type="ChEBI" id="CHEBI:57856"/>
        <dbReference type="ChEBI" id="CHEBI:59789"/>
        <dbReference type="ChEBI" id="CHEBI:65315"/>
        <dbReference type="ChEBI" id="CHEBI:74478"/>
        <dbReference type="EC" id="2.1.1.200"/>
    </reaction>
</comment>
<dbReference type="PANTHER" id="PTHR42786:SF2">
    <property type="entry name" value="TRNA (CYTIDINE_URIDINE-2'-O-)-METHYLTRANSFERASE TRMJ"/>
    <property type="match status" value="1"/>
</dbReference>
<dbReference type="GO" id="GO:0032259">
    <property type="term" value="P:methylation"/>
    <property type="evidence" value="ECO:0007669"/>
    <property type="project" value="UniProtKB-KW"/>
</dbReference>
<name>A0ABV3QND7_9GAMM</name>
<dbReference type="InterPro" id="IPR029028">
    <property type="entry name" value="Alpha/beta_knot_MTases"/>
</dbReference>
<sequence>MNPAADLASLFRFVLVRTSHPGNIGGAARAIRTMGFTRLELVAPQRFPDREADALAANAVQVLAEAGVHETLVDGLAGASFALGLSARRRGVNLPELSPREGARQALAAAARGGQVALVFGNERTGLENEELATCHAMVRIPSVDDFSSLNLAQAVQVMAYELRLALLGDELPAAPPEHDEPPADAAQMERFYAHLAETLDDIDFHKGRSPETIMLRLRKLFQRAQPDQRELRVLHGILADAQRMAMLARSAPASPRSTAGSPVNQAGPD</sequence>
<keyword evidence="9" id="KW-1185">Reference proteome</keyword>
<dbReference type="InterPro" id="IPR004384">
    <property type="entry name" value="RNA_MeTrfase_TrmJ/LasT"/>
</dbReference>
<gene>
    <name evidence="5" type="primary">trmJ</name>
    <name evidence="8" type="ORF">ABQJ56_07105</name>
</gene>
<keyword evidence="2 5" id="KW-0489">Methyltransferase</keyword>